<evidence type="ECO:0000313" key="13">
    <source>
        <dbReference type="Proteomes" id="UP001181355"/>
    </source>
</evidence>
<dbReference type="EMBL" id="CP133720">
    <property type="protein sequence ID" value="WMW81006.1"/>
    <property type="molecule type" value="Genomic_DNA"/>
</dbReference>
<dbReference type="Pfam" id="PF25183">
    <property type="entry name" value="OMP_b-brl_4"/>
    <property type="match status" value="2"/>
</dbReference>
<evidence type="ECO:0000256" key="7">
    <source>
        <dbReference type="ARBA" id="ARBA00023170"/>
    </source>
</evidence>
<evidence type="ECO:0000259" key="10">
    <source>
        <dbReference type="Pfam" id="PF07715"/>
    </source>
</evidence>
<dbReference type="RefSeq" id="WP_309482496.1">
    <property type="nucleotide sequence ID" value="NZ_CP133720.1"/>
</dbReference>
<evidence type="ECO:0000256" key="4">
    <source>
        <dbReference type="ARBA" id="ARBA00022452"/>
    </source>
</evidence>
<evidence type="ECO:0000256" key="1">
    <source>
        <dbReference type="ARBA" id="ARBA00004571"/>
    </source>
</evidence>
<evidence type="ECO:0000256" key="2">
    <source>
        <dbReference type="ARBA" id="ARBA00009810"/>
    </source>
</evidence>
<gene>
    <name evidence="12" type="ORF">RF679_01680</name>
</gene>
<keyword evidence="8" id="KW-0998">Cell outer membrane</keyword>
<evidence type="ECO:0000256" key="6">
    <source>
        <dbReference type="ARBA" id="ARBA00023136"/>
    </source>
</evidence>
<keyword evidence="6" id="KW-0472">Membrane</keyword>
<organism evidence="12 13">
    <name type="scientific">Undibacterium cyanobacteriorum</name>
    <dbReference type="NCBI Taxonomy" id="3073561"/>
    <lineage>
        <taxon>Bacteria</taxon>
        <taxon>Pseudomonadati</taxon>
        <taxon>Pseudomonadota</taxon>
        <taxon>Betaproteobacteria</taxon>
        <taxon>Burkholderiales</taxon>
        <taxon>Oxalobacteraceae</taxon>
        <taxon>Undibacterium</taxon>
    </lineage>
</organism>
<dbReference type="PANTHER" id="PTHR30069">
    <property type="entry name" value="TONB-DEPENDENT OUTER MEMBRANE RECEPTOR"/>
    <property type="match status" value="1"/>
</dbReference>
<comment type="similarity">
    <text evidence="2">Belongs to the TonB-dependent receptor family.</text>
</comment>
<dbReference type="InterPro" id="IPR039426">
    <property type="entry name" value="TonB-dep_rcpt-like"/>
</dbReference>
<accession>A0ABY9RIF7</accession>
<evidence type="ECO:0000256" key="5">
    <source>
        <dbReference type="ARBA" id="ARBA00022692"/>
    </source>
</evidence>
<keyword evidence="5" id="KW-0812">Transmembrane</keyword>
<keyword evidence="7 12" id="KW-0675">Receptor</keyword>
<dbReference type="InterPro" id="IPR036942">
    <property type="entry name" value="Beta-barrel_TonB_sf"/>
</dbReference>
<feature type="domain" description="TonB-dependent receptor plug" evidence="10">
    <location>
        <begin position="121"/>
        <end position="220"/>
    </location>
</feature>
<keyword evidence="3" id="KW-0813">Transport</keyword>
<feature type="domain" description="TonB-dependent transporter Oar-like beta-barrel" evidence="11">
    <location>
        <begin position="579"/>
        <end position="962"/>
    </location>
</feature>
<keyword evidence="4" id="KW-1134">Transmembrane beta strand</keyword>
<keyword evidence="9" id="KW-0732">Signal</keyword>
<comment type="subcellular location">
    <subcellularLocation>
        <location evidence="1">Cell outer membrane</location>
        <topology evidence="1">Multi-pass membrane protein</topology>
    </subcellularLocation>
</comment>
<evidence type="ECO:0000313" key="12">
    <source>
        <dbReference type="EMBL" id="WMW81006.1"/>
    </source>
</evidence>
<name>A0ABY9RIF7_9BURK</name>
<dbReference type="PANTHER" id="PTHR30069:SF46">
    <property type="entry name" value="OAR PROTEIN"/>
    <property type="match status" value="1"/>
</dbReference>
<dbReference type="Gene3D" id="2.170.130.10">
    <property type="entry name" value="TonB-dependent receptor, plug domain"/>
    <property type="match status" value="1"/>
</dbReference>
<proteinExistence type="inferred from homology"/>
<feature type="domain" description="TonB-dependent transporter Oar-like beta-barrel" evidence="11">
    <location>
        <begin position="322"/>
        <end position="567"/>
    </location>
</feature>
<feature type="chain" id="PRO_5046055702" evidence="9">
    <location>
        <begin position="30"/>
        <end position="1009"/>
    </location>
</feature>
<dbReference type="Gene3D" id="2.40.170.20">
    <property type="entry name" value="TonB-dependent receptor, beta-barrel domain"/>
    <property type="match status" value="1"/>
</dbReference>
<evidence type="ECO:0000256" key="3">
    <source>
        <dbReference type="ARBA" id="ARBA00022448"/>
    </source>
</evidence>
<dbReference type="InterPro" id="IPR057601">
    <property type="entry name" value="Oar-like_b-barrel"/>
</dbReference>
<evidence type="ECO:0000259" key="11">
    <source>
        <dbReference type="Pfam" id="PF25183"/>
    </source>
</evidence>
<evidence type="ECO:0000256" key="9">
    <source>
        <dbReference type="SAM" id="SignalP"/>
    </source>
</evidence>
<dbReference type="InterPro" id="IPR012910">
    <property type="entry name" value="Plug_dom"/>
</dbReference>
<sequence length="1009" mass="109057">MNNKFNMKQVRRSAIAVAVGMCFASMAYAQNADGTIFGRAKAKESVQVVNTETGASRTIEADKDGSFTFTKLPVGRYKVTTGGKTREVSVAIGSGTEVKFDDVATVTVTASRTRNPIDVSSTESNTVFSLAEIQALPVGRNATAVSLLAPGTVAGDAAFGNLASFSGASVAENGYYINGFDVTNMRNFTNYSSLPFDAISQQQIKTGGYGAEFGRSLGGVVSLSTKRGTNTWKGGASAYITPGWASAKGQTVINRDPNANWPATTLANPSYTLFSPSQNTFKNLSYNVYAGGPIVKDKLFVFGLLEGRKNTSDTYGGSSSGTASAETPNGMMKLDWQISDDHRLEFTGISNKRRTSNVTYLNPDDEKYALRHIGAPQRTSTDTGGDVEILKYTGYLTENLTLTAQYGRLYSLQGRLNDPADYGADCPAVYSPSLTPLGCWNPLHFTIRDLKAPDDSDTRKGKRVDLEWIVGSHTIRAGYDAQDFISTQAGVTYSGGSYFRYLNMPASRNINGVVGAGTPGNAEYVRLRVYQATSGEFVAKNDAMYIEDSWKVAKNVLLYGGIRSESFDNKTADGISFVDRKNQLAPRFGAAWDVNGDASMKVYGNFGRYYIPVASNTNIRATRSEYQSETYYNFVGKDPKTGAPLNLGPQIGQAIISGSLSSPNPGTIADTKLKPMNQDEYILGFQKALAKNWSMGVKAVYRKVNDGMDDYCATTGVAKWAMDNGYKNFDPHSMASCILMNPGRPLNLMIDANDDGKLVQVTVPNSYLGLAKYERTYKALELSMERPFDGKWGLSGSYVYSVNKGTAEGYVQSDLGQEDAGITQDFDFGSFTDGAYGTLPNNRTHALKLYGNYALNDNFRLGANLTVASGRSTSCIGYVPTTVPDYLGPDGTTNGGSGAYTSASSYYCLNAQGTSVLGHRGNGPTMPWTKSLDLNIAYILKLEGGRTLTLQASVFNVFNSQTITMVNQIRDYSRAESKLPTGNKLNPNYGYPAAFQGARSASFSARYEF</sequence>
<feature type="signal peptide" evidence="9">
    <location>
        <begin position="1"/>
        <end position="29"/>
    </location>
</feature>
<dbReference type="InterPro" id="IPR037066">
    <property type="entry name" value="Plug_dom_sf"/>
</dbReference>
<protein>
    <submittedName>
        <fullName evidence="12">TonB-dependent receptor</fullName>
    </submittedName>
</protein>
<dbReference type="Pfam" id="PF07715">
    <property type="entry name" value="Plug"/>
    <property type="match status" value="1"/>
</dbReference>
<reference evidence="12" key="1">
    <citation type="submission" date="2023-09" db="EMBL/GenBank/DDBJ databases">
        <title>Undibacterium sp. 20NA77.5 isolated from freshwater.</title>
        <authorList>
            <person name="Le V."/>
            <person name="Ko S.-R."/>
            <person name="Ahn C.-Y."/>
            <person name="Oh H.-M."/>
        </authorList>
    </citation>
    <scope>NUCLEOTIDE SEQUENCE</scope>
    <source>
        <strain evidence="12">20NA77.5</strain>
    </source>
</reference>
<dbReference type="Proteomes" id="UP001181355">
    <property type="component" value="Chromosome"/>
</dbReference>
<evidence type="ECO:0000256" key="8">
    <source>
        <dbReference type="ARBA" id="ARBA00023237"/>
    </source>
</evidence>
<keyword evidence="13" id="KW-1185">Reference proteome</keyword>
<dbReference type="SUPFAM" id="SSF56935">
    <property type="entry name" value="Porins"/>
    <property type="match status" value="1"/>
</dbReference>